<dbReference type="AlphaFoldDB" id="A0AAG5CTK1"/>
<evidence type="ECO:0000313" key="7">
    <source>
        <dbReference type="EnsemblMetazoa" id="ENSAATROPP002172"/>
    </source>
</evidence>
<keyword evidence="8" id="KW-1185">Reference proteome</keyword>
<dbReference type="EnsemblMetazoa" id="ENSAATROPT002261">
    <property type="protein sequence ID" value="ENSAATROPP002172"/>
    <property type="gene ID" value="ENSAATROPG001774"/>
</dbReference>
<comment type="similarity">
    <text evidence="2">Belongs to the PPase class C family. Prune subfamily.</text>
</comment>
<dbReference type="InterPro" id="IPR004097">
    <property type="entry name" value="DHHA2"/>
</dbReference>
<sequence length="376" mass="41950">MNKYLQRCKELLKSSINKVVVIGNESCDLDSAVSAIVFAFFLKNKPTLLRSWYSNDTLVIPVLNVVRNELPLKTEVTFFLKSNGICLDDLVCRDDIDWDNESGMNVVLVDHHVTKLKQNIVGIVDHRPLDSNASFNAEAFHTIELVGSCATLIGREIVSSGVALQESNALYKTPLELLYGAIVLDTVNFSKQADKAKPLDHEIAECIETLQGITEDCRSPHRDALFKSLVAARCDVSELNAYQLLFKDLKTVAQSNRIVTVPGFPMAVQEYLNLPQRKEYFSRFASTTKSNVVVLLGMKVLPDGSVRRDIGVVSINDEPLSEKICTALHENKEMDFALQKIIGPTSCEGTFYQQHNLKASRKQLMPIIMNVLSSLE</sequence>
<evidence type="ECO:0000256" key="2">
    <source>
        <dbReference type="ARBA" id="ARBA00010331"/>
    </source>
</evidence>
<evidence type="ECO:0000256" key="3">
    <source>
        <dbReference type="ARBA" id="ARBA00022723"/>
    </source>
</evidence>
<keyword evidence="3" id="KW-0479">Metal-binding</keyword>
<comment type="cofactor">
    <cofactor evidence="1">
        <name>Mn(2+)</name>
        <dbReference type="ChEBI" id="CHEBI:29035"/>
    </cofactor>
</comment>
<reference evidence="7" key="1">
    <citation type="submission" date="2024-04" db="UniProtKB">
        <authorList>
            <consortium name="EnsemblMetazoa"/>
        </authorList>
    </citation>
    <scope>IDENTIFICATION</scope>
    <source>
        <strain evidence="7">EBRO</strain>
    </source>
</reference>
<dbReference type="Gene3D" id="3.90.1640.10">
    <property type="entry name" value="inorganic pyrophosphatase (n-terminal core)"/>
    <property type="match status" value="1"/>
</dbReference>
<dbReference type="PANTHER" id="PTHR12112">
    <property type="entry name" value="BNIP - RELATED"/>
    <property type="match status" value="1"/>
</dbReference>
<evidence type="ECO:0000259" key="6">
    <source>
        <dbReference type="SMART" id="SM01131"/>
    </source>
</evidence>
<dbReference type="GO" id="GO:0046872">
    <property type="term" value="F:metal ion binding"/>
    <property type="evidence" value="ECO:0007669"/>
    <property type="project" value="UniProtKB-KW"/>
</dbReference>
<evidence type="ECO:0000256" key="5">
    <source>
        <dbReference type="ARBA" id="ARBA00023211"/>
    </source>
</evidence>
<evidence type="ECO:0000256" key="4">
    <source>
        <dbReference type="ARBA" id="ARBA00022801"/>
    </source>
</evidence>
<dbReference type="SUPFAM" id="SSF64182">
    <property type="entry name" value="DHH phosphoesterases"/>
    <property type="match status" value="1"/>
</dbReference>
<keyword evidence="4" id="KW-0378">Hydrolase</keyword>
<organism evidence="7 8">
    <name type="scientific">Anopheles atroparvus</name>
    <name type="common">European mosquito</name>
    <dbReference type="NCBI Taxonomy" id="41427"/>
    <lineage>
        <taxon>Eukaryota</taxon>
        <taxon>Metazoa</taxon>
        <taxon>Ecdysozoa</taxon>
        <taxon>Arthropoda</taxon>
        <taxon>Hexapoda</taxon>
        <taxon>Insecta</taxon>
        <taxon>Pterygota</taxon>
        <taxon>Neoptera</taxon>
        <taxon>Endopterygota</taxon>
        <taxon>Diptera</taxon>
        <taxon>Nematocera</taxon>
        <taxon>Culicoidea</taxon>
        <taxon>Culicidae</taxon>
        <taxon>Anophelinae</taxon>
        <taxon>Anopheles</taxon>
    </lineage>
</organism>
<dbReference type="GO" id="GO:0005737">
    <property type="term" value="C:cytoplasm"/>
    <property type="evidence" value="ECO:0007669"/>
    <property type="project" value="InterPro"/>
</dbReference>
<dbReference type="PANTHER" id="PTHR12112:SF39">
    <property type="entry name" value="EG:152A3.5 PROTEIN (FBGN0003116_PN PROTEIN)"/>
    <property type="match status" value="1"/>
</dbReference>
<evidence type="ECO:0000256" key="1">
    <source>
        <dbReference type="ARBA" id="ARBA00001936"/>
    </source>
</evidence>
<name>A0AAG5CTK1_ANOAO</name>
<dbReference type="InterPro" id="IPR038222">
    <property type="entry name" value="DHHA2_dom_sf"/>
</dbReference>
<dbReference type="InterPro" id="IPR001667">
    <property type="entry name" value="DDH_dom"/>
</dbReference>
<dbReference type="Gene3D" id="3.10.310.20">
    <property type="entry name" value="DHHA2 domain"/>
    <property type="match status" value="1"/>
</dbReference>
<feature type="domain" description="DHHA2" evidence="6">
    <location>
        <begin position="226"/>
        <end position="372"/>
    </location>
</feature>
<dbReference type="GO" id="GO:0004309">
    <property type="term" value="F:exopolyphosphatase activity"/>
    <property type="evidence" value="ECO:0007669"/>
    <property type="project" value="TreeGrafter"/>
</dbReference>
<proteinExistence type="inferred from homology"/>
<accession>A0AAG5CTK1</accession>
<dbReference type="SMART" id="SM01131">
    <property type="entry name" value="DHHA2"/>
    <property type="match status" value="1"/>
</dbReference>
<dbReference type="Proteomes" id="UP000075880">
    <property type="component" value="Unassembled WGS sequence"/>
</dbReference>
<protein>
    <recommendedName>
        <fullName evidence="6">DHHA2 domain-containing protein</fullName>
    </recommendedName>
</protein>
<dbReference type="InterPro" id="IPR038763">
    <property type="entry name" value="DHH_sf"/>
</dbReference>
<keyword evidence="5" id="KW-0464">Manganese</keyword>
<dbReference type="Pfam" id="PF02833">
    <property type="entry name" value="DHHA2"/>
    <property type="match status" value="1"/>
</dbReference>
<evidence type="ECO:0000313" key="8">
    <source>
        <dbReference type="Proteomes" id="UP000075880"/>
    </source>
</evidence>
<dbReference type="Pfam" id="PF01368">
    <property type="entry name" value="DHH"/>
    <property type="match status" value="1"/>
</dbReference>